<evidence type="ECO:0000256" key="1">
    <source>
        <dbReference type="ARBA" id="ARBA00010617"/>
    </source>
</evidence>
<keyword evidence="4" id="KW-1185">Reference proteome</keyword>
<organism evidence="3 4">
    <name type="scientific">Tetranychus urticae</name>
    <name type="common">Two-spotted spider mite</name>
    <dbReference type="NCBI Taxonomy" id="32264"/>
    <lineage>
        <taxon>Eukaryota</taxon>
        <taxon>Metazoa</taxon>
        <taxon>Ecdysozoa</taxon>
        <taxon>Arthropoda</taxon>
        <taxon>Chelicerata</taxon>
        <taxon>Arachnida</taxon>
        <taxon>Acari</taxon>
        <taxon>Acariformes</taxon>
        <taxon>Trombidiformes</taxon>
        <taxon>Prostigmata</taxon>
        <taxon>Eleutherengona</taxon>
        <taxon>Raphignathae</taxon>
        <taxon>Tetranychoidea</taxon>
        <taxon>Tetranychidae</taxon>
        <taxon>Tetranychus</taxon>
    </lineage>
</organism>
<evidence type="ECO:0000256" key="2">
    <source>
        <dbReference type="ARBA" id="ARBA00023033"/>
    </source>
</evidence>
<dbReference type="AlphaFoldDB" id="T1L6C0"/>
<evidence type="ECO:0008006" key="5">
    <source>
        <dbReference type="Google" id="ProtNLM"/>
    </source>
</evidence>
<dbReference type="EnsemblMetazoa" id="tetur67g00010.1">
    <property type="protein sequence ID" value="tetur67g00010.1"/>
    <property type="gene ID" value="tetur67g00010"/>
</dbReference>
<dbReference type="Gene3D" id="1.10.630.10">
    <property type="entry name" value="Cytochrome P450"/>
    <property type="match status" value="1"/>
</dbReference>
<reference evidence="4" key="1">
    <citation type="submission" date="2011-08" db="EMBL/GenBank/DDBJ databases">
        <authorList>
            <person name="Rombauts S."/>
        </authorList>
    </citation>
    <scope>NUCLEOTIDE SEQUENCE</scope>
    <source>
        <strain evidence="4">London</strain>
    </source>
</reference>
<dbReference type="Proteomes" id="UP000015104">
    <property type="component" value="Unassembled WGS sequence"/>
</dbReference>
<evidence type="ECO:0000313" key="3">
    <source>
        <dbReference type="EnsemblMetazoa" id="tetur67g00010.1"/>
    </source>
</evidence>
<dbReference type="GO" id="GO:0004497">
    <property type="term" value="F:monooxygenase activity"/>
    <property type="evidence" value="ECO:0007669"/>
    <property type="project" value="UniProtKB-KW"/>
</dbReference>
<dbReference type="Pfam" id="PF00067">
    <property type="entry name" value="p450"/>
    <property type="match status" value="1"/>
</dbReference>
<proteinExistence type="inferred from homology"/>
<name>T1L6C0_TETUR</name>
<comment type="similarity">
    <text evidence="1">Belongs to the cytochrome P450 family.</text>
</comment>
<dbReference type="SUPFAM" id="SSF48264">
    <property type="entry name" value="Cytochrome P450"/>
    <property type="match status" value="1"/>
</dbReference>
<sequence length="63" mass="7350">MEVKICLGEGLANVELFLYLVNILQRYQVRYDPSIKLSLEATFGVSRRPKHLPPLIFEKLNKF</sequence>
<dbReference type="EMBL" id="CAEY01001753">
    <property type="status" value="NOT_ANNOTATED_CDS"/>
    <property type="molecule type" value="Genomic_DNA"/>
</dbReference>
<dbReference type="GO" id="GO:0005506">
    <property type="term" value="F:iron ion binding"/>
    <property type="evidence" value="ECO:0007669"/>
    <property type="project" value="InterPro"/>
</dbReference>
<dbReference type="GO" id="GO:0020037">
    <property type="term" value="F:heme binding"/>
    <property type="evidence" value="ECO:0007669"/>
    <property type="project" value="InterPro"/>
</dbReference>
<dbReference type="HOGENOM" id="CLU_2888646_0_0_1"/>
<keyword evidence="2" id="KW-0560">Oxidoreductase</keyword>
<dbReference type="InterPro" id="IPR001128">
    <property type="entry name" value="Cyt_P450"/>
</dbReference>
<dbReference type="GO" id="GO:0016705">
    <property type="term" value="F:oxidoreductase activity, acting on paired donors, with incorporation or reduction of molecular oxygen"/>
    <property type="evidence" value="ECO:0007669"/>
    <property type="project" value="InterPro"/>
</dbReference>
<accession>T1L6C0</accession>
<dbReference type="InterPro" id="IPR036396">
    <property type="entry name" value="Cyt_P450_sf"/>
</dbReference>
<protein>
    <recommendedName>
        <fullName evidence="5">Cytochrome P450</fullName>
    </recommendedName>
</protein>
<keyword evidence="2" id="KW-0503">Monooxygenase</keyword>
<evidence type="ECO:0000313" key="4">
    <source>
        <dbReference type="Proteomes" id="UP000015104"/>
    </source>
</evidence>
<reference evidence="3" key="2">
    <citation type="submission" date="2015-06" db="UniProtKB">
        <authorList>
            <consortium name="EnsemblMetazoa"/>
        </authorList>
    </citation>
    <scope>IDENTIFICATION</scope>
</reference>